<dbReference type="SUPFAM" id="SSF46785">
    <property type="entry name" value="Winged helix' DNA-binding domain"/>
    <property type="match status" value="1"/>
</dbReference>
<dbReference type="EMBL" id="RBDY01000005">
    <property type="protein sequence ID" value="RKN24848.1"/>
    <property type="molecule type" value="Genomic_DNA"/>
</dbReference>
<gene>
    <name evidence="3" type="ORF">D7318_10375</name>
    <name evidence="2" type="ORF">D7319_09195</name>
</gene>
<dbReference type="OrthoDB" id="3534172at2"/>
<dbReference type="InterPro" id="IPR036390">
    <property type="entry name" value="WH_DNA-bd_sf"/>
</dbReference>
<dbReference type="RefSeq" id="WP_120696613.1">
    <property type="nucleotide sequence ID" value="NZ_RBDX01000005.1"/>
</dbReference>
<accession>A0A3A9WBX1</accession>
<keyword evidence="4" id="KW-1185">Reference proteome</keyword>
<sequence>MAESKRGTVRDLRWANRAALLRHLYFHGPLSRHELGQAAGLSSGTVSNVTAGLLAEGLLREAGSVDSDGGRPRTLLRVVPECGHLIGIDVGETRVRVELFDLSLSELARAEHPLTDQGRDVGQVVQHIGAGVAAVLDKALLGPERLLGVGVGVPGIVERHAPEGTGTGTEGRGAVVHGQTVGWDAVPFEALLRAAVDLPPRVPIFVGNGARTFGQAEMWFGAGRGARDAVIALIGSGVGACIVTGGAPYGGAGSAAGEWGHTTLRVGGRRCRCGALGCLEAYVGAGALLERWAEAGDKGVEGEGQEAALARLLAAAEASDPRVLELLAETAEYLGAGIADLVNLFNPERIVLGGWAGLLLGPSLLPRVRAAARSYALRHPAARARIELARLGTDAVAVGAATLPLADFLERGGRMADAGALTPGR</sequence>
<dbReference type="InterPro" id="IPR000600">
    <property type="entry name" value="ROK"/>
</dbReference>
<dbReference type="Proteomes" id="UP000268652">
    <property type="component" value="Unassembled WGS sequence"/>
</dbReference>
<dbReference type="Proteomes" id="UP000275024">
    <property type="component" value="Unassembled WGS sequence"/>
</dbReference>
<reference evidence="4 5" key="1">
    <citation type="submission" date="2018-09" db="EMBL/GenBank/DDBJ databases">
        <title>Streptomyces sp. nov. DS1-2, an endophytic actinomycete isolated from roots of Dendrobium scabrilingue.</title>
        <authorList>
            <person name="Kuncharoen N."/>
            <person name="Kudo T."/>
            <person name="Ohkuma M."/>
            <person name="Yuki M."/>
            <person name="Tanasupawat S."/>
        </authorList>
    </citation>
    <scope>NUCLEOTIDE SEQUENCE [LARGE SCALE GENOMIC DNA]</scope>
    <source>
        <strain evidence="2 5">AZ1-7</strain>
        <strain evidence="3 4">DS1-2</strain>
    </source>
</reference>
<dbReference type="PANTHER" id="PTHR18964:SF149">
    <property type="entry name" value="BIFUNCTIONAL UDP-N-ACETYLGLUCOSAMINE 2-EPIMERASE_N-ACETYLMANNOSAMINE KINASE"/>
    <property type="match status" value="1"/>
</dbReference>
<name>A0A3A9WBX1_9ACTN</name>
<dbReference type="Pfam" id="PF00480">
    <property type="entry name" value="ROK"/>
    <property type="match status" value="1"/>
</dbReference>
<evidence type="ECO:0000256" key="1">
    <source>
        <dbReference type="ARBA" id="ARBA00006479"/>
    </source>
</evidence>
<dbReference type="Gene3D" id="1.10.10.10">
    <property type="entry name" value="Winged helix-like DNA-binding domain superfamily/Winged helix DNA-binding domain"/>
    <property type="match status" value="1"/>
</dbReference>
<organism evidence="2 5">
    <name type="scientific">Streptomyces radicis</name>
    <dbReference type="NCBI Taxonomy" id="1750517"/>
    <lineage>
        <taxon>Bacteria</taxon>
        <taxon>Bacillati</taxon>
        <taxon>Actinomycetota</taxon>
        <taxon>Actinomycetes</taxon>
        <taxon>Kitasatosporales</taxon>
        <taxon>Streptomycetaceae</taxon>
        <taxon>Streptomyces</taxon>
    </lineage>
</organism>
<dbReference type="Gene3D" id="3.30.420.40">
    <property type="match status" value="2"/>
</dbReference>
<proteinExistence type="inferred from homology"/>
<dbReference type="InterPro" id="IPR043129">
    <property type="entry name" value="ATPase_NBD"/>
</dbReference>
<evidence type="ECO:0000313" key="4">
    <source>
        <dbReference type="Proteomes" id="UP000268652"/>
    </source>
</evidence>
<dbReference type="SUPFAM" id="SSF53067">
    <property type="entry name" value="Actin-like ATPase domain"/>
    <property type="match status" value="1"/>
</dbReference>
<evidence type="ECO:0000313" key="5">
    <source>
        <dbReference type="Proteomes" id="UP000275024"/>
    </source>
</evidence>
<protein>
    <submittedName>
        <fullName evidence="2">ROK family transcriptional regulator</fullName>
    </submittedName>
</protein>
<comment type="caution">
    <text evidence="2">The sequence shown here is derived from an EMBL/GenBank/DDBJ whole genome shotgun (WGS) entry which is preliminary data.</text>
</comment>
<dbReference type="PANTHER" id="PTHR18964">
    <property type="entry name" value="ROK (REPRESSOR, ORF, KINASE) FAMILY"/>
    <property type="match status" value="1"/>
</dbReference>
<evidence type="ECO:0000313" key="3">
    <source>
        <dbReference type="EMBL" id="RKN24848.1"/>
    </source>
</evidence>
<comment type="similarity">
    <text evidence="1">Belongs to the ROK (NagC/XylR) family.</text>
</comment>
<evidence type="ECO:0000313" key="2">
    <source>
        <dbReference type="EMBL" id="RKN10588.1"/>
    </source>
</evidence>
<dbReference type="InterPro" id="IPR036388">
    <property type="entry name" value="WH-like_DNA-bd_sf"/>
</dbReference>
<dbReference type="AlphaFoldDB" id="A0A3A9WBX1"/>
<dbReference type="EMBL" id="RBDX01000005">
    <property type="protein sequence ID" value="RKN10588.1"/>
    <property type="molecule type" value="Genomic_DNA"/>
</dbReference>